<accession>A0A0F9N2L8</accession>
<dbReference type="EMBL" id="LAZR01004052">
    <property type="protein sequence ID" value="KKN12224.1"/>
    <property type="molecule type" value="Genomic_DNA"/>
</dbReference>
<evidence type="ECO:0000313" key="1">
    <source>
        <dbReference type="EMBL" id="KKN12224.1"/>
    </source>
</evidence>
<reference evidence="1" key="1">
    <citation type="journal article" date="2015" name="Nature">
        <title>Complex archaea that bridge the gap between prokaryotes and eukaryotes.</title>
        <authorList>
            <person name="Spang A."/>
            <person name="Saw J.H."/>
            <person name="Jorgensen S.L."/>
            <person name="Zaremba-Niedzwiedzka K."/>
            <person name="Martijn J."/>
            <person name="Lind A.E."/>
            <person name="van Eijk R."/>
            <person name="Schleper C."/>
            <person name="Guy L."/>
            <person name="Ettema T.J."/>
        </authorList>
    </citation>
    <scope>NUCLEOTIDE SEQUENCE</scope>
</reference>
<comment type="caution">
    <text evidence="1">The sequence shown here is derived from an EMBL/GenBank/DDBJ whole genome shotgun (WGS) entry which is preliminary data.</text>
</comment>
<proteinExistence type="predicted"/>
<organism evidence="1">
    <name type="scientific">marine sediment metagenome</name>
    <dbReference type="NCBI Taxonomy" id="412755"/>
    <lineage>
        <taxon>unclassified sequences</taxon>
        <taxon>metagenomes</taxon>
        <taxon>ecological metagenomes</taxon>
    </lineage>
</organism>
<dbReference type="AlphaFoldDB" id="A0A0F9N2L8"/>
<gene>
    <name evidence="1" type="ORF">LCGC14_1018410</name>
</gene>
<sequence length="69" mass="7449">MSHLTKTTATCEQCNGAGSFTERTELVEALGFMDTAGHWSVTPGRTICTRQRQCPSCGGKGTVDRLDNK</sequence>
<protein>
    <submittedName>
        <fullName evidence="1">Uncharacterized protein</fullName>
    </submittedName>
</protein>
<name>A0A0F9N2L8_9ZZZZ</name>